<sequence>MSIKVLLINLPQFELGQRLSCVGSESKSRAVLWRKSDELRNEGFEVEIVDAESRALNFFTIVRAIRRRAPEYVLFYQASTCSGSLPSSSKSFVGVLCRHVHERMPGLRLDLLIE</sequence>
<accession>A0ABR6YAY2</accession>
<dbReference type="Proteomes" id="UP000624279">
    <property type="component" value="Unassembled WGS sequence"/>
</dbReference>
<protein>
    <submittedName>
        <fullName evidence="1">Uncharacterized protein</fullName>
    </submittedName>
</protein>
<comment type="caution">
    <text evidence="1">The sequence shown here is derived from an EMBL/GenBank/DDBJ whole genome shotgun (WGS) entry which is preliminary data.</text>
</comment>
<dbReference type="EMBL" id="JACOGA010000007">
    <property type="protein sequence ID" value="MBC3873784.1"/>
    <property type="molecule type" value="Genomic_DNA"/>
</dbReference>
<organism evidence="1 2">
    <name type="scientific">Undibacterium flavidum</name>
    <dbReference type="NCBI Taxonomy" id="2762297"/>
    <lineage>
        <taxon>Bacteria</taxon>
        <taxon>Pseudomonadati</taxon>
        <taxon>Pseudomonadota</taxon>
        <taxon>Betaproteobacteria</taxon>
        <taxon>Burkholderiales</taxon>
        <taxon>Oxalobacteraceae</taxon>
        <taxon>Undibacterium</taxon>
    </lineage>
</organism>
<gene>
    <name evidence="1" type="ORF">H8K55_09300</name>
</gene>
<proteinExistence type="predicted"/>
<evidence type="ECO:0000313" key="2">
    <source>
        <dbReference type="Proteomes" id="UP000624279"/>
    </source>
</evidence>
<dbReference type="RefSeq" id="WP_186941809.1">
    <property type="nucleotide sequence ID" value="NZ_JACOGA010000007.1"/>
</dbReference>
<keyword evidence="2" id="KW-1185">Reference proteome</keyword>
<evidence type="ECO:0000313" key="1">
    <source>
        <dbReference type="EMBL" id="MBC3873784.1"/>
    </source>
</evidence>
<name>A0ABR6YAY2_9BURK</name>
<reference evidence="1 2" key="1">
    <citation type="submission" date="2020-08" db="EMBL/GenBank/DDBJ databases">
        <title>Novel species isolated from subtropical streams in China.</title>
        <authorList>
            <person name="Lu H."/>
        </authorList>
    </citation>
    <scope>NUCLEOTIDE SEQUENCE [LARGE SCALE GENOMIC DNA]</scope>
    <source>
        <strain evidence="1 2">LX15W</strain>
    </source>
</reference>